<dbReference type="PANTHER" id="PTHR33480:SF1">
    <property type="entry name" value="TYR RECOMBINASE DOMAIN-CONTAINING PROTEIN"/>
    <property type="match status" value="1"/>
</dbReference>
<dbReference type="Proteomes" id="UP001353858">
    <property type="component" value="Unassembled WGS sequence"/>
</dbReference>
<dbReference type="PANTHER" id="PTHR33480">
    <property type="entry name" value="SET DOMAIN-CONTAINING PROTEIN-RELATED"/>
    <property type="match status" value="1"/>
</dbReference>
<feature type="region of interest" description="Disordered" evidence="1">
    <location>
        <begin position="160"/>
        <end position="179"/>
    </location>
</feature>
<gene>
    <name evidence="2" type="ORF">RN001_002641</name>
</gene>
<comment type="caution">
    <text evidence="2">The sequence shown here is derived from an EMBL/GenBank/DDBJ whole genome shotgun (WGS) entry which is preliminary data.</text>
</comment>
<dbReference type="GO" id="GO:0003677">
    <property type="term" value="F:DNA binding"/>
    <property type="evidence" value="ECO:0007669"/>
    <property type="project" value="InterPro"/>
</dbReference>
<dbReference type="EMBL" id="JARPUR010000001">
    <property type="protein sequence ID" value="KAK4886370.1"/>
    <property type="molecule type" value="Genomic_DNA"/>
</dbReference>
<sequence>MNNWVNTGTLNRLLQFKMQNVLFCTDRCRGTHKEIDENNEPENFTLTENKITNQLTAFNLKTVTDHITNSHCYQDTKNLQNWVDTVEVGNSVTSENKKINIISNILVNDGLTNQNNNFVPRVEFENKENISPNRSTVCSQSIVPPTISTKSDDYEFDKLSVTDDSEKDPNYQPSSDGDKSYEILQPVPITFSIDDDIENCGISLTKNTVEETTTLVKGVETVSKSNYKDRRDFCIYCETDVSHFARHIATWHSSEIEVVRILSEKDPKLKRLGYSKIRKRGNFLRNRINDKLRPVKRLKQTNDHSNKSDFLPCKYCLGFYKKSLYRHTKKCYLNNEGKFEKRQTSQSDGQTTLLLGTQLKYDKLLNSELFPRMRADEISIIAKKDFLICQYAYSYLKGRRTKGNLDLVRQNVRRLAKLLIFAQKRDSTIKSLICLLRPCHFKTIVDGVNEMARYNHETEKYESPTLAINFGTLIKKCCDLAFIELLQKQNTNEHRKDVKILKTLIISQWADEVSAQAGTNLNENKWNKDELLPLTTDLKKLNTLKTKNDVKAYYELKDILFSEIILLNRRRPAEVAQLKLKTYQSINLDASGPDTEFKSCLTETERILLNTYSRFVIRGKRGRGVPVLLSPSMKQHFDLLITKRVYFISNNDYIFHTKGSGFIDGTKTLRKYVQKCGITRVNSITATSLRKHLATITQLLQFSNNDMEQLSKFMGHTLRTHCSVYRLSDNVYQTAKISKLLLLMSQGGAQNFIGKSLDDITIDLTPVQDKPQNMEEIIQNIISTDEKMVEPNSNDNHINISRDSSGKSKIKILPRQAWTVEEKKLIFQYFEKNIRKKIAPKQAEVENFTKKYPQLFHNRKWTSIKAVVYNIYTGKLKV</sequence>
<accession>A0AAN7QB71</accession>
<name>A0AAN7QB71_9COLE</name>
<protein>
    <submittedName>
        <fullName evidence="2">Uncharacterized protein</fullName>
    </submittedName>
</protein>
<dbReference type="AlphaFoldDB" id="A0AAN7QB71"/>
<dbReference type="InterPro" id="IPR011010">
    <property type="entry name" value="DNA_brk_join_enz"/>
</dbReference>
<dbReference type="SUPFAM" id="SSF56349">
    <property type="entry name" value="DNA breaking-rejoining enzymes"/>
    <property type="match status" value="1"/>
</dbReference>
<evidence type="ECO:0000313" key="2">
    <source>
        <dbReference type="EMBL" id="KAK4886370.1"/>
    </source>
</evidence>
<keyword evidence="3" id="KW-1185">Reference proteome</keyword>
<evidence type="ECO:0000256" key="1">
    <source>
        <dbReference type="SAM" id="MobiDB-lite"/>
    </source>
</evidence>
<proteinExistence type="predicted"/>
<evidence type="ECO:0000313" key="3">
    <source>
        <dbReference type="Proteomes" id="UP001353858"/>
    </source>
</evidence>
<organism evidence="2 3">
    <name type="scientific">Aquatica leii</name>
    <dbReference type="NCBI Taxonomy" id="1421715"/>
    <lineage>
        <taxon>Eukaryota</taxon>
        <taxon>Metazoa</taxon>
        <taxon>Ecdysozoa</taxon>
        <taxon>Arthropoda</taxon>
        <taxon>Hexapoda</taxon>
        <taxon>Insecta</taxon>
        <taxon>Pterygota</taxon>
        <taxon>Neoptera</taxon>
        <taxon>Endopterygota</taxon>
        <taxon>Coleoptera</taxon>
        <taxon>Polyphaga</taxon>
        <taxon>Elateriformia</taxon>
        <taxon>Elateroidea</taxon>
        <taxon>Lampyridae</taxon>
        <taxon>Luciolinae</taxon>
        <taxon>Aquatica</taxon>
    </lineage>
</organism>
<reference evidence="3" key="1">
    <citation type="submission" date="2023-01" db="EMBL/GenBank/DDBJ databases">
        <title>Key to firefly adult light organ development and bioluminescence: homeobox transcription factors regulate luciferase expression and transportation to peroxisome.</title>
        <authorList>
            <person name="Fu X."/>
        </authorList>
    </citation>
    <scope>NUCLEOTIDE SEQUENCE [LARGE SCALE GENOMIC DNA]</scope>
</reference>